<comment type="caution">
    <text evidence="1">The sequence shown here is derived from an EMBL/GenBank/DDBJ whole genome shotgun (WGS) entry which is preliminary data.</text>
</comment>
<evidence type="ECO:0000313" key="2">
    <source>
        <dbReference type="Proteomes" id="UP001457282"/>
    </source>
</evidence>
<name>A0AAW1XLA2_RUBAR</name>
<organism evidence="1 2">
    <name type="scientific">Rubus argutus</name>
    <name type="common">Southern blackberry</name>
    <dbReference type="NCBI Taxonomy" id="59490"/>
    <lineage>
        <taxon>Eukaryota</taxon>
        <taxon>Viridiplantae</taxon>
        <taxon>Streptophyta</taxon>
        <taxon>Embryophyta</taxon>
        <taxon>Tracheophyta</taxon>
        <taxon>Spermatophyta</taxon>
        <taxon>Magnoliopsida</taxon>
        <taxon>eudicotyledons</taxon>
        <taxon>Gunneridae</taxon>
        <taxon>Pentapetalae</taxon>
        <taxon>rosids</taxon>
        <taxon>fabids</taxon>
        <taxon>Rosales</taxon>
        <taxon>Rosaceae</taxon>
        <taxon>Rosoideae</taxon>
        <taxon>Rosoideae incertae sedis</taxon>
        <taxon>Rubus</taxon>
    </lineage>
</organism>
<dbReference type="EMBL" id="JBEDUW010000003">
    <property type="protein sequence ID" value="KAK9936884.1"/>
    <property type="molecule type" value="Genomic_DNA"/>
</dbReference>
<reference evidence="1 2" key="1">
    <citation type="journal article" date="2023" name="G3 (Bethesda)">
        <title>A chromosome-length genome assembly and annotation of blackberry (Rubus argutus, cv. 'Hillquist').</title>
        <authorList>
            <person name="Bruna T."/>
            <person name="Aryal R."/>
            <person name="Dudchenko O."/>
            <person name="Sargent D.J."/>
            <person name="Mead D."/>
            <person name="Buti M."/>
            <person name="Cavallini A."/>
            <person name="Hytonen T."/>
            <person name="Andres J."/>
            <person name="Pham M."/>
            <person name="Weisz D."/>
            <person name="Mascagni F."/>
            <person name="Usai G."/>
            <person name="Natali L."/>
            <person name="Bassil N."/>
            <person name="Fernandez G.E."/>
            <person name="Lomsadze A."/>
            <person name="Armour M."/>
            <person name="Olukolu B."/>
            <person name="Poorten T."/>
            <person name="Britton C."/>
            <person name="Davik J."/>
            <person name="Ashrafi H."/>
            <person name="Aiden E.L."/>
            <person name="Borodovsky M."/>
            <person name="Worthington M."/>
        </authorList>
    </citation>
    <scope>NUCLEOTIDE SEQUENCE [LARGE SCALE GENOMIC DNA]</scope>
    <source>
        <strain evidence="1">PI 553951</strain>
    </source>
</reference>
<dbReference type="AlphaFoldDB" id="A0AAW1XLA2"/>
<gene>
    <name evidence="1" type="ORF">M0R45_013706</name>
</gene>
<protein>
    <submittedName>
        <fullName evidence="1">Uncharacterized protein</fullName>
    </submittedName>
</protein>
<keyword evidence="2" id="KW-1185">Reference proteome</keyword>
<accession>A0AAW1XLA2</accession>
<evidence type="ECO:0000313" key="1">
    <source>
        <dbReference type="EMBL" id="KAK9936884.1"/>
    </source>
</evidence>
<sequence>MRELEIDAGMHRDEDAAVRGGSFVVWTAAAEMKSELAGFMVMEERLSLKLDSAGRKKRAEEFMGASFDFVKAIARVL</sequence>
<dbReference type="Proteomes" id="UP001457282">
    <property type="component" value="Unassembled WGS sequence"/>
</dbReference>
<proteinExistence type="predicted"/>